<evidence type="ECO:0000313" key="2">
    <source>
        <dbReference type="EMBL" id="QIJ71828.1"/>
    </source>
</evidence>
<dbReference type="Proteomes" id="UP000502179">
    <property type="component" value="Chromosome"/>
</dbReference>
<dbReference type="InterPro" id="IPR023801">
    <property type="entry name" value="His_deacetylse_dom"/>
</dbReference>
<dbReference type="AlphaFoldDB" id="A0A6G7PWK2"/>
<proteinExistence type="inferred from homology"/>
<dbReference type="GO" id="GO:0004407">
    <property type="term" value="F:histone deacetylase activity"/>
    <property type="evidence" value="ECO:0007669"/>
    <property type="project" value="TreeGrafter"/>
</dbReference>
<dbReference type="GO" id="GO:0040029">
    <property type="term" value="P:epigenetic regulation of gene expression"/>
    <property type="evidence" value="ECO:0007669"/>
    <property type="project" value="TreeGrafter"/>
</dbReference>
<reference evidence="2 3" key="1">
    <citation type="submission" date="2020-02" db="EMBL/GenBank/DDBJ databases">
        <title>Genome analysis of Thermosulfuriphilus ammonigenes ST65T, an anaerobic thermophilic chemolithoautotrophic bacterium isolated from a deep-sea hydrothermal vent.</title>
        <authorList>
            <person name="Slobodkina G."/>
            <person name="Allioux M."/>
            <person name="Merkel A."/>
            <person name="Alain K."/>
            <person name="Jebbar M."/>
            <person name="Slobodkin A."/>
        </authorList>
    </citation>
    <scope>NUCLEOTIDE SEQUENCE [LARGE SCALE GENOMIC DNA]</scope>
    <source>
        <strain evidence="2 3">ST65</strain>
    </source>
</reference>
<dbReference type="RefSeq" id="WP_166032046.1">
    <property type="nucleotide sequence ID" value="NZ_CP048877.1"/>
</dbReference>
<dbReference type="SUPFAM" id="SSF52768">
    <property type="entry name" value="Arginase/deacetylase"/>
    <property type="match status" value="1"/>
</dbReference>
<keyword evidence="3" id="KW-1185">Reference proteome</keyword>
<comment type="similarity">
    <text evidence="1">Belongs to the histone deacetylase family.</text>
</comment>
<dbReference type="PRINTS" id="PR01270">
    <property type="entry name" value="HDASUPER"/>
</dbReference>
<accession>A0A6G7PWK2</accession>
<evidence type="ECO:0000313" key="3">
    <source>
        <dbReference type="Proteomes" id="UP000502179"/>
    </source>
</evidence>
<dbReference type="EMBL" id="CP048877">
    <property type="protein sequence ID" value="QIJ71828.1"/>
    <property type="molecule type" value="Genomic_DNA"/>
</dbReference>
<dbReference type="PANTHER" id="PTHR10625">
    <property type="entry name" value="HISTONE DEACETYLASE HDAC1-RELATED"/>
    <property type="match status" value="1"/>
</dbReference>
<dbReference type="Pfam" id="PF00850">
    <property type="entry name" value="Hist_deacetyl"/>
    <property type="match status" value="1"/>
</dbReference>
<organism evidence="2 3">
    <name type="scientific">Thermosulfuriphilus ammonigenes</name>
    <dbReference type="NCBI Taxonomy" id="1936021"/>
    <lineage>
        <taxon>Bacteria</taxon>
        <taxon>Pseudomonadati</taxon>
        <taxon>Thermodesulfobacteriota</taxon>
        <taxon>Thermodesulfobacteria</taxon>
        <taxon>Thermodesulfobacteriales</taxon>
        <taxon>Thermodesulfobacteriaceae</taxon>
        <taxon>Thermosulfuriphilus</taxon>
    </lineage>
</organism>
<dbReference type="InterPro" id="IPR037138">
    <property type="entry name" value="His_deacetylse_dom_sf"/>
</dbReference>
<evidence type="ECO:0000256" key="1">
    <source>
        <dbReference type="ARBA" id="ARBA00005947"/>
    </source>
</evidence>
<dbReference type="KEGG" id="tav:G4V39_05920"/>
<dbReference type="CDD" id="cd09992">
    <property type="entry name" value="HDAC_classII"/>
    <property type="match status" value="1"/>
</dbReference>
<protein>
    <submittedName>
        <fullName evidence="2">Histone deacetylase</fullName>
    </submittedName>
</protein>
<dbReference type="Gene3D" id="3.40.800.20">
    <property type="entry name" value="Histone deacetylase domain"/>
    <property type="match status" value="1"/>
</dbReference>
<gene>
    <name evidence="2" type="ORF">G4V39_05920</name>
</gene>
<dbReference type="InterPro" id="IPR023696">
    <property type="entry name" value="Ureohydrolase_dom_sf"/>
</dbReference>
<sequence>MWALVYSPRFQDHDPGENHPEAPWRAEAVVRFLTEGPLASEMTLVAPSLAPFAWLKAVHEEGYLMAFEEACLRLKSHFHGDDNGICFDTFEVARLAAGAVIRAVDLVENEGYSVVFCPVRPPGHHAGPARAQGFCFLNNVAIGVRYWQENYSLKRILILDWDAHHGNGLQEVFYREKEVFYISFHEDPRLSFPGTGFAEERGAGAGRGYTLNLPLKMGTGDREYLKLLREVIFPQVAAFSPQGIIIAAGFDAHRDDDFSFLNLTSQGFKALAAEVRAWSEKFSAPVISVLEGGYEPGALLASAEAHLCGLLGH</sequence>
<dbReference type="InterPro" id="IPR000286">
    <property type="entry name" value="HDACs"/>
</dbReference>
<name>A0A6G7PWK2_9BACT</name>